<dbReference type="EMBL" id="VOQQ01000001">
    <property type="protein sequence ID" value="TXC63948.1"/>
    <property type="molecule type" value="Genomic_DNA"/>
</dbReference>
<dbReference type="AlphaFoldDB" id="A0A5C6TW51"/>
<evidence type="ECO:0000313" key="1">
    <source>
        <dbReference type="EMBL" id="TXC63948.1"/>
    </source>
</evidence>
<keyword evidence="2" id="KW-1185">Reference proteome</keyword>
<evidence type="ECO:0000313" key="2">
    <source>
        <dbReference type="Proteomes" id="UP000321249"/>
    </source>
</evidence>
<gene>
    <name evidence="1" type="ORF">FRZ32_09935</name>
</gene>
<dbReference type="RefSeq" id="WP_147043354.1">
    <property type="nucleotide sequence ID" value="NZ_BAABIR010000001.1"/>
</dbReference>
<dbReference type="InterPro" id="IPR021251">
    <property type="entry name" value="DUF2793"/>
</dbReference>
<name>A0A5C6TW51_9SPHN</name>
<dbReference type="Proteomes" id="UP000321249">
    <property type="component" value="Unassembled WGS sequence"/>
</dbReference>
<comment type="caution">
    <text evidence="1">The sequence shown here is derived from an EMBL/GenBank/DDBJ whole genome shotgun (WGS) entry which is preliminary data.</text>
</comment>
<dbReference type="Pfam" id="PF10983">
    <property type="entry name" value="DUF2793"/>
    <property type="match status" value="1"/>
</dbReference>
<dbReference type="OrthoDB" id="564699at2"/>
<sequence>MSDASPRFSLPFLLPGQAQKEMFHNEALLTLDSIVHPVVEDGPSAAPPSAPAEGETWIVAGGATGAWAGQEDAIATWSAGGWRFTAPLPGLLAWNRAAGLWLHWDGANWSDGRLPAAALVIDGDQVVGPRQPAIASPSGGTTIDAEARSAIDALIATLMSHGLIE</sequence>
<accession>A0A5C6TW51</accession>
<reference evidence="1 2" key="1">
    <citation type="journal article" date="2015" name="J. Microbiol.">
        <title>Sphingosinicella ginsenosidimutans sp. nov., with ginsenoside converting activity.</title>
        <authorList>
            <person name="Kim J.K."/>
            <person name="Kang M.S."/>
            <person name="Park S.C."/>
            <person name="Kim K.M."/>
            <person name="Choi K."/>
            <person name="Yoon M.H."/>
            <person name="Im W.T."/>
        </authorList>
    </citation>
    <scope>NUCLEOTIDE SEQUENCE [LARGE SCALE GENOMIC DNA]</scope>
    <source>
        <strain evidence="1 2">BS-11</strain>
    </source>
</reference>
<proteinExistence type="predicted"/>
<organism evidence="1 2">
    <name type="scientific">Allosphingosinicella ginsenosidimutans</name>
    <dbReference type="NCBI Taxonomy" id="1176539"/>
    <lineage>
        <taxon>Bacteria</taxon>
        <taxon>Pseudomonadati</taxon>
        <taxon>Pseudomonadota</taxon>
        <taxon>Alphaproteobacteria</taxon>
        <taxon>Sphingomonadales</taxon>
        <taxon>Sphingomonadaceae</taxon>
        <taxon>Allosphingosinicella</taxon>
    </lineage>
</organism>
<protein>
    <submittedName>
        <fullName evidence="1">DUF2793 domain-containing protein</fullName>
    </submittedName>
</protein>